<evidence type="ECO:0000256" key="7">
    <source>
        <dbReference type="ARBA" id="ARBA00023212"/>
    </source>
</evidence>
<keyword evidence="5 10" id="KW-0175">Coiled coil</keyword>
<keyword evidence="8" id="KW-0966">Cell projection</keyword>
<evidence type="ECO:0000313" key="12">
    <source>
        <dbReference type="Proteomes" id="UP001046870"/>
    </source>
</evidence>
<feature type="coiled-coil region" evidence="10">
    <location>
        <begin position="308"/>
        <end position="342"/>
    </location>
</feature>
<keyword evidence="4" id="KW-0282">Flagellum</keyword>
<reference evidence="11" key="1">
    <citation type="submission" date="2021-01" db="EMBL/GenBank/DDBJ databases">
        <authorList>
            <person name="Zahm M."/>
            <person name="Roques C."/>
            <person name="Cabau C."/>
            <person name="Klopp C."/>
            <person name="Donnadieu C."/>
            <person name="Jouanno E."/>
            <person name="Lampietro C."/>
            <person name="Louis A."/>
            <person name="Herpin A."/>
            <person name="Echchiki A."/>
            <person name="Berthelot C."/>
            <person name="Parey E."/>
            <person name="Roest-Crollius H."/>
            <person name="Braasch I."/>
            <person name="Postlethwait J."/>
            <person name="Bobe J."/>
            <person name="Montfort J."/>
            <person name="Bouchez O."/>
            <person name="Begum T."/>
            <person name="Mejri S."/>
            <person name="Adams A."/>
            <person name="Chen W.-J."/>
            <person name="Guiguen Y."/>
        </authorList>
    </citation>
    <scope>NUCLEOTIDE SEQUENCE</scope>
    <source>
        <strain evidence="11">YG-15Mar2019-1</strain>
        <tissue evidence="11">Brain</tissue>
    </source>
</reference>
<evidence type="ECO:0000256" key="1">
    <source>
        <dbReference type="ARBA" id="ARBA00004611"/>
    </source>
</evidence>
<sequence length="366" mass="42991">MSKVELQSDRIAAANLERRRNRELQRKERIFNAKVRTIGVDKDALDYQVQERRKREEKEAEELRAYAADLERQDQVACLLEQRQKQDRRQLEKAIQQFRQDFQQPESQREFDINNPNQLREQEGGQVLEGLAGQDPDSEGRRKRQQEQLREWSLQQQRELEMARQRQKYEDEQYDLSRVALASRAIELQKISEEKQRAVAIATKEFNVAKVAEAAERQQREREQEEENNRVEILNQLKAGELSVGQEESSSVVGLARLWLNKGVSAEYKQHIIDTQLQQADAKRRASVARKQQELQDDQVRVDSARAALLLERQQARISRQLRRAQDNTNAQLAEAQSAQRKFLDKQEYSNIPDDSYFSQFNTTTR</sequence>
<comment type="caution">
    <text evidence="11">The sequence shown here is derived from an EMBL/GenBank/DDBJ whole genome shotgun (WGS) entry which is preliminary data.</text>
</comment>
<proteinExistence type="inferred from homology"/>
<feature type="coiled-coil region" evidence="10">
    <location>
        <begin position="53"/>
        <end position="101"/>
    </location>
</feature>
<evidence type="ECO:0000256" key="8">
    <source>
        <dbReference type="ARBA" id="ARBA00023273"/>
    </source>
</evidence>
<evidence type="ECO:0000256" key="6">
    <source>
        <dbReference type="ARBA" id="ARBA00023069"/>
    </source>
</evidence>
<evidence type="ECO:0000256" key="2">
    <source>
        <dbReference type="ARBA" id="ARBA00006875"/>
    </source>
</evidence>
<evidence type="ECO:0000256" key="5">
    <source>
        <dbReference type="ARBA" id="ARBA00023054"/>
    </source>
</evidence>
<feature type="coiled-coil region" evidence="10">
    <location>
        <begin position="208"/>
        <end position="237"/>
    </location>
</feature>
<evidence type="ECO:0000256" key="4">
    <source>
        <dbReference type="ARBA" id="ARBA00022846"/>
    </source>
</evidence>
<dbReference type="AlphaFoldDB" id="A0A9D3PAQ3"/>
<dbReference type="InterPro" id="IPR008805">
    <property type="entry name" value="RIB43A"/>
</dbReference>
<evidence type="ECO:0000256" key="10">
    <source>
        <dbReference type="SAM" id="Coils"/>
    </source>
</evidence>
<dbReference type="PANTHER" id="PTHR14517">
    <property type="entry name" value="RIB43A-RELATED"/>
    <property type="match status" value="1"/>
</dbReference>
<comment type="similarity">
    <text evidence="2">Belongs to the RIB43A family.</text>
</comment>
<keyword evidence="3" id="KW-0963">Cytoplasm</keyword>
<keyword evidence="6" id="KW-0969">Cilium</keyword>
<dbReference type="EMBL" id="JAFDVH010000023">
    <property type="protein sequence ID" value="KAG7455979.1"/>
    <property type="molecule type" value="Genomic_DNA"/>
</dbReference>
<keyword evidence="12" id="KW-1185">Reference proteome</keyword>
<evidence type="ECO:0000256" key="9">
    <source>
        <dbReference type="ARBA" id="ARBA00046435"/>
    </source>
</evidence>
<gene>
    <name evidence="11" type="ORF">MATL_G00246870</name>
</gene>
<comment type="subcellular location">
    <subcellularLocation>
        <location evidence="1">Cytoplasm</location>
        <location evidence="1">Cytoskeleton</location>
        <location evidence="1">Flagellum axoneme</location>
    </subcellularLocation>
</comment>
<evidence type="ECO:0000256" key="3">
    <source>
        <dbReference type="ARBA" id="ARBA00022490"/>
    </source>
</evidence>
<dbReference type="OrthoDB" id="429119at2759"/>
<protein>
    <recommendedName>
        <fullName evidence="13">RIB43A-like with coiled-coils protein 2</fullName>
    </recommendedName>
</protein>
<name>A0A9D3PAQ3_MEGAT</name>
<dbReference type="Pfam" id="PF05914">
    <property type="entry name" value="RIB43A"/>
    <property type="match status" value="1"/>
</dbReference>
<keyword evidence="7" id="KW-0206">Cytoskeleton</keyword>
<comment type="subunit">
    <text evidence="9">Microtubule inner protein component of sperm flagellar doublet microtubules.</text>
</comment>
<evidence type="ECO:0000313" key="11">
    <source>
        <dbReference type="EMBL" id="KAG7455979.1"/>
    </source>
</evidence>
<accession>A0A9D3PAQ3</accession>
<dbReference type="Proteomes" id="UP001046870">
    <property type="component" value="Chromosome 23"/>
</dbReference>
<evidence type="ECO:0008006" key="13">
    <source>
        <dbReference type="Google" id="ProtNLM"/>
    </source>
</evidence>
<dbReference type="PANTHER" id="PTHR14517:SF10">
    <property type="entry name" value="RIB43A-LIKE WITH COILED-COILS PROTEIN 2"/>
    <property type="match status" value="1"/>
</dbReference>
<organism evidence="11 12">
    <name type="scientific">Megalops atlanticus</name>
    <name type="common">Tarpon</name>
    <name type="synonym">Clupea gigantea</name>
    <dbReference type="NCBI Taxonomy" id="7932"/>
    <lineage>
        <taxon>Eukaryota</taxon>
        <taxon>Metazoa</taxon>
        <taxon>Chordata</taxon>
        <taxon>Craniata</taxon>
        <taxon>Vertebrata</taxon>
        <taxon>Euteleostomi</taxon>
        <taxon>Actinopterygii</taxon>
        <taxon>Neopterygii</taxon>
        <taxon>Teleostei</taxon>
        <taxon>Elopiformes</taxon>
        <taxon>Megalopidae</taxon>
        <taxon>Megalops</taxon>
    </lineage>
</organism>